<dbReference type="Proteomes" id="UP000738325">
    <property type="component" value="Unassembled WGS sequence"/>
</dbReference>
<gene>
    <name evidence="3" type="ORF">BGZ99_003460</name>
</gene>
<protein>
    <submittedName>
        <fullName evidence="3">Uncharacterized protein</fullName>
    </submittedName>
</protein>
<accession>A0A9P6RPB0</accession>
<name>A0A9P6RPB0_9FUNG</name>
<dbReference type="PANTHER" id="PTHR33324">
    <property type="entry name" value="EXPRESSED PROTEIN"/>
    <property type="match status" value="1"/>
</dbReference>
<dbReference type="AlphaFoldDB" id="A0A9P6RPB0"/>
<evidence type="ECO:0000256" key="2">
    <source>
        <dbReference type="SAM" id="MobiDB-lite"/>
    </source>
</evidence>
<reference evidence="3" key="1">
    <citation type="journal article" date="2020" name="Fungal Divers.">
        <title>Resolving the Mortierellaceae phylogeny through synthesis of multi-gene phylogenetics and phylogenomics.</title>
        <authorList>
            <person name="Vandepol N."/>
            <person name="Liber J."/>
            <person name="Desiro A."/>
            <person name="Na H."/>
            <person name="Kennedy M."/>
            <person name="Barry K."/>
            <person name="Grigoriev I.V."/>
            <person name="Miller A.N."/>
            <person name="O'Donnell K."/>
            <person name="Stajich J.E."/>
            <person name="Bonito G."/>
        </authorList>
    </citation>
    <scope>NUCLEOTIDE SEQUENCE</scope>
    <source>
        <strain evidence="3">REB-010B</strain>
    </source>
</reference>
<organism evidence="3 4">
    <name type="scientific">Dissophora globulifera</name>
    <dbReference type="NCBI Taxonomy" id="979702"/>
    <lineage>
        <taxon>Eukaryota</taxon>
        <taxon>Fungi</taxon>
        <taxon>Fungi incertae sedis</taxon>
        <taxon>Mucoromycota</taxon>
        <taxon>Mortierellomycotina</taxon>
        <taxon>Mortierellomycetes</taxon>
        <taxon>Mortierellales</taxon>
        <taxon>Mortierellaceae</taxon>
        <taxon>Dissophora</taxon>
    </lineage>
</organism>
<feature type="compositionally biased region" description="Basic and acidic residues" evidence="2">
    <location>
        <begin position="7"/>
        <end position="23"/>
    </location>
</feature>
<dbReference type="EMBL" id="JAAAIP010000219">
    <property type="protein sequence ID" value="KAG0322166.1"/>
    <property type="molecule type" value="Genomic_DNA"/>
</dbReference>
<dbReference type="OrthoDB" id="2445767at2759"/>
<feature type="region of interest" description="Disordered" evidence="2">
    <location>
        <begin position="166"/>
        <end position="203"/>
    </location>
</feature>
<proteinExistence type="predicted"/>
<sequence>MLPASKLTDKGKSRRRESSEKSKSAKNHNFTPAQESFYAKTLSNPELWKRLDGKGDKNTQNEFKIDILGNISHQFNLAFSTEEQSLNLTALQMKNKLRTMQAKWKEANMLLKSTGNVNFSSSTLEDRVKKVCHYYYVLYPVWHTSWAMNPKEPLQLTSNLSRVVSDLDDESTDDSDGDDTNGDQRGTTRARQDSIPTNDQQLPTISTATSVASSMPTATLTAASTGEKMKMMKNDLYTAVMKDLVDAQVKGFDLKRRKLVLEEANQSAQQRIMALQERKLELDVQAQEEQSQLDSYERETKMKKLKLERMRVDIEIRHAEDRYRD</sequence>
<comment type="caution">
    <text evidence="3">The sequence shown here is derived from an EMBL/GenBank/DDBJ whole genome shotgun (WGS) entry which is preliminary data.</text>
</comment>
<evidence type="ECO:0000313" key="3">
    <source>
        <dbReference type="EMBL" id="KAG0322166.1"/>
    </source>
</evidence>
<feature type="region of interest" description="Disordered" evidence="2">
    <location>
        <begin position="1"/>
        <end position="35"/>
    </location>
</feature>
<evidence type="ECO:0000256" key="1">
    <source>
        <dbReference type="SAM" id="Coils"/>
    </source>
</evidence>
<feature type="compositionally biased region" description="Acidic residues" evidence="2">
    <location>
        <begin position="166"/>
        <end position="181"/>
    </location>
</feature>
<keyword evidence="1" id="KW-0175">Coiled coil</keyword>
<dbReference type="PANTHER" id="PTHR33324:SF2">
    <property type="entry name" value="MYB_SANT-LIKE DNA-BINDING DOMAIN-CONTAINING PROTEIN"/>
    <property type="match status" value="1"/>
</dbReference>
<feature type="compositionally biased region" description="Polar residues" evidence="2">
    <location>
        <begin position="184"/>
        <end position="203"/>
    </location>
</feature>
<feature type="coiled-coil region" evidence="1">
    <location>
        <begin position="258"/>
        <end position="322"/>
    </location>
</feature>
<keyword evidence="4" id="KW-1185">Reference proteome</keyword>
<evidence type="ECO:0000313" key="4">
    <source>
        <dbReference type="Proteomes" id="UP000738325"/>
    </source>
</evidence>